<dbReference type="Gene3D" id="1.10.287.950">
    <property type="entry name" value="Methyl-accepting chemotaxis protein"/>
    <property type="match status" value="1"/>
</dbReference>
<feature type="disulfide bond" evidence="10">
    <location>
        <begin position="428"/>
        <end position="437"/>
    </location>
</feature>
<feature type="disulfide bond" evidence="10">
    <location>
        <begin position="878"/>
        <end position="887"/>
    </location>
</feature>
<dbReference type="PROSITE" id="PS51115">
    <property type="entry name" value="LAMININ_IVA"/>
    <property type="match status" value="1"/>
</dbReference>
<keyword evidence="4" id="KW-0732">Signal</keyword>
<dbReference type="SMART" id="SM00136">
    <property type="entry name" value="LamNT"/>
    <property type="match status" value="1"/>
</dbReference>
<reference evidence="15 16" key="1">
    <citation type="submission" date="2020-08" db="EMBL/GenBank/DDBJ databases">
        <authorList>
            <person name="Hejnol A."/>
        </authorList>
    </citation>
    <scope>NUCLEOTIDE SEQUENCE [LARGE SCALE GENOMIC DNA]</scope>
</reference>
<comment type="subcellular location">
    <subcellularLocation>
        <location evidence="1">Secreted</location>
        <location evidence="1">Extracellular space</location>
        <location evidence="1">Extracellular matrix</location>
        <location evidence="1">Basement membrane</location>
    </subcellularLocation>
</comment>
<dbReference type="FunFam" id="2.10.25.10:FF:000106">
    <property type="entry name" value="Heparan sulfate proteoglycan 2"/>
    <property type="match status" value="1"/>
</dbReference>
<sequence>MDEENNPVFCRPGLTNIARGLIPNVTSQCGYRGSRESYCFMTTTTSRGSTRVRCFVCDDQRYSGDTLYTTLLPERMTDASDSTFWASATTYTDRTISRSPVNVTILFGKKMILANIKIKFRSTAPQSFVIERLTVDDKWEPYVIYSLTCERRYGMHDWELSDPIFTKDNFSAPYCTRQYVDFIGYEYGRAIFVPNINRFSGHTSTQEMMKNFVTVKGIRISLQEMITTPYANQDDLRRQFYSISNIHIGGSCYCSGHADTCTYYSERWMCECAHYTTGPNCEKCLEEYQDVPPMPGTPENVNACKRCQCNFHSERCIFNSTLYKATGSGSDCSLYCTSHTKGRNCELCEDNHYRDLDDPTLPCYQCRCDLLNTEKCDPVGGKCTCKEGATDEFCSSCLDGYYNTGSGCRKCTCNDEGTRFCDRGTCQCKAHVKGTDCDQCIKSFFGFSGNLTRGCLPCYCSDRTDICTVADNFYKNTIEANFKADNDGWKLEEFFMGQSLNTSEDYLEHDSGLVKPKRIEFTDGYEYFFIAPKKFLGDQRKSFYKFVTFTLVSESEVNPYNQDNDFILEGTDGLQIKKTLAKVPKVMGASYKIQLNRDGLEFTDDSSIAQVLSNLTAIKIRAAVPNRVIKYKLTHFALESADTSVGGDIDRMVENCTCPPEYTGLSCEKCAPGYYRSTPGPYGRCVKCDCHGHAIDCDPETGVCLDCKHDTTGDHCEKCKDAFYGNALQGGPNDCQPCKCKNTKKNLATCTVDKFQNVVCLNCLEGYSGLRCMECSIGYYGNPDLPATQGGGPCVKCKCNGNVHSNVINPCNRTSGECLECLESTMGSHCEDCAPGYFNMTYGQGCEACSCYFNGTKKPDNYTDELLTCDLKSGQCDCFDRVEGRRCDKCEQNFYGLDSGKGCTACLCNTTGTKTGQGQCNVKSGQCDCNKGVSGLRCDKCIENHWGFSYSGCEPCNCDPEGSLSEQCDLFTGECKCKPNYVSKTCSVCAENRYNKARGCLECDLCYSEVQSLVNTTRDNLMKVEQMIVDIRDNPKKLNDSDFAEKLEAVNASISALYEKALKQTGGGGMSMLAEKLSNDWKELEEKLKELMNGTQTIHQNLHITDKNLMEVRAKINDTQYNLDEVESKLNSSWALLHKTEELLNEHGQQNAELTIIAIKARDTADSIHKSAIQINKTANENFEKVEKLQQTITETFDKPDLLKDLIEELQINLTSVRSNYKNTLDLIESYKKIADDLRKAVIQISVNVDRDLGYKVNLTIYENMLNEINEQYEKIKELLENRKEKYEKDAEEMRPNVEKTKKQIYEIMELSKRFNLLLAQAYMEKKKISRAVEESGYAIKTAKETYKRLLDFDNVIQRSKKKSEEAEANSHQTKQWIKESNMKSIETGENIENADSVSSQAVETLRQGEKESENIDQTIKDVFKDLNESNETISKCSESMRDLVEGYEKTSIYVNNTQTINEDNKKTLDKVSGVTSQISTTTRDLEESIENSTKLIDEIKNIMDTLGDIDEERLKELEEKYTGLRTKFDESEIKSSIEEMTQVIKTSEQTLAEYEEQNIFFLKEIEALKKIQKVFPDKPKRVWSKE</sequence>
<feature type="coiled-coil region" evidence="11">
    <location>
        <begin position="1515"/>
        <end position="1572"/>
    </location>
</feature>
<dbReference type="PANTHER" id="PTHR10574:SF406">
    <property type="entry name" value="LAMININ SUBUNIT ALPHA 5"/>
    <property type="match status" value="1"/>
</dbReference>
<dbReference type="Pfam" id="PF00052">
    <property type="entry name" value="Laminin_B"/>
    <property type="match status" value="1"/>
</dbReference>
<keyword evidence="7 10" id="KW-1015">Disulfide bond</keyword>
<feature type="coiled-coil region" evidence="11">
    <location>
        <begin position="1074"/>
        <end position="1129"/>
    </location>
</feature>
<evidence type="ECO:0000256" key="3">
    <source>
        <dbReference type="ARBA" id="ARBA00022530"/>
    </source>
</evidence>
<dbReference type="Pfam" id="PF00053">
    <property type="entry name" value="EGF_laminin"/>
    <property type="match status" value="10"/>
</dbReference>
<organism evidence="15 16">
    <name type="scientific">Dimorphilus gyrociliatus</name>
    <dbReference type="NCBI Taxonomy" id="2664684"/>
    <lineage>
        <taxon>Eukaryota</taxon>
        <taxon>Metazoa</taxon>
        <taxon>Spiralia</taxon>
        <taxon>Lophotrochozoa</taxon>
        <taxon>Annelida</taxon>
        <taxon>Polychaeta</taxon>
        <taxon>Polychaeta incertae sedis</taxon>
        <taxon>Dinophilidae</taxon>
        <taxon>Dimorphilus</taxon>
    </lineage>
</organism>
<evidence type="ECO:0000256" key="7">
    <source>
        <dbReference type="ARBA" id="ARBA00023157"/>
    </source>
</evidence>
<evidence type="ECO:0000256" key="9">
    <source>
        <dbReference type="ARBA" id="ARBA00023292"/>
    </source>
</evidence>
<keyword evidence="8" id="KW-0325">Glycoprotein</keyword>
<dbReference type="PROSITE" id="PS50027">
    <property type="entry name" value="EGF_LAM_2"/>
    <property type="match status" value="6"/>
</dbReference>
<dbReference type="InterPro" id="IPR000034">
    <property type="entry name" value="Laminin_IV"/>
</dbReference>
<dbReference type="GO" id="GO:0009888">
    <property type="term" value="P:tissue development"/>
    <property type="evidence" value="ECO:0007669"/>
    <property type="project" value="TreeGrafter"/>
</dbReference>
<gene>
    <name evidence="15" type="ORF">DGYR_LOCUS6801</name>
</gene>
<evidence type="ECO:0000256" key="8">
    <source>
        <dbReference type="ARBA" id="ARBA00023180"/>
    </source>
</evidence>
<dbReference type="PROSITE" id="PS51117">
    <property type="entry name" value="LAMININ_NTER"/>
    <property type="match status" value="1"/>
</dbReference>
<dbReference type="FunFam" id="2.10.25.10:FF:000105">
    <property type="entry name" value="laminin subunit gamma-1"/>
    <property type="match status" value="1"/>
</dbReference>
<proteinExistence type="predicted"/>
<dbReference type="InterPro" id="IPR002049">
    <property type="entry name" value="LE_dom"/>
</dbReference>
<feature type="domain" description="Laminin EGF-like" evidence="12">
    <location>
        <begin position="366"/>
        <end position="410"/>
    </location>
</feature>
<keyword evidence="5" id="KW-0677">Repeat</keyword>
<keyword evidence="6" id="KW-0084">Basement membrane</keyword>
<dbReference type="Pfam" id="PF00055">
    <property type="entry name" value="Laminin_N"/>
    <property type="match status" value="1"/>
</dbReference>
<dbReference type="GO" id="GO:0009887">
    <property type="term" value="P:animal organ morphogenesis"/>
    <property type="evidence" value="ECO:0007669"/>
    <property type="project" value="TreeGrafter"/>
</dbReference>
<evidence type="ECO:0000313" key="16">
    <source>
        <dbReference type="Proteomes" id="UP000549394"/>
    </source>
</evidence>
<keyword evidence="11" id="KW-0175">Coiled coil</keyword>
<feature type="domain" description="Laminin EGF-like" evidence="12">
    <location>
        <begin position="906"/>
        <end position="955"/>
    </location>
</feature>
<dbReference type="InterPro" id="IPR008211">
    <property type="entry name" value="Laminin_N"/>
</dbReference>
<feature type="domain" description="Laminin EGF-like" evidence="12">
    <location>
        <begin position="411"/>
        <end position="457"/>
    </location>
</feature>
<dbReference type="Gene3D" id="2.10.25.10">
    <property type="entry name" value="Laminin"/>
    <property type="match status" value="10"/>
</dbReference>
<evidence type="ECO:0000313" key="15">
    <source>
        <dbReference type="EMBL" id="CAD5118427.1"/>
    </source>
</evidence>
<feature type="disulfide bond" evidence="10">
    <location>
        <begin position="385"/>
        <end position="394"/>
    </location>
</feature>
<dbReference type="InterPro" id="IPR050440">
    <property type="entry name" value="Laminin/Netrin_ECM"/>
</dbReference>
<feature type="disulfide bond" evidence="10">
    <location>
        <begin position="821"/>
        <end position="830"/>
    </location>
</feature>
<evidence type="ECO:0000259" key="12">
    <source>
        <dbReference type="PROSITE" id="PS50027"/>
    </source>
</evidence>
<feature type="domain" description="Laminin EGF-like" evidence="12">
    <location>
        <begin position="688"/>
        <end position="737"/>
    </location>
</feature>
<dbReference type="OrthoDB" id="430826at2759"/>
<dbReference type="GO" id="GO:0005604">
    <property type="term" value="C:basement membrane"/>
    <property type="evidence" value="ECO:0007669"/>
    <property type="project" value="UniProtKB-SubCell"/>
</dbReference>
<keyword evidence="16" id="KW-1185">Reference proteome</keyword>
<evidence type="ECO:0000256" key="6">
    <source>
        <dbReference type="ARBA" id="ARBA00022869"/>
    </source>
</evidence>
<feature type="coiled-coil region" evidence="11">
    <location>
        <begin position="1259"/>
        <end position="1297"/>
    </location>
</feature>
<dbReference type="Proteomes" id="UP000549394">
    <property type="component" value="Unassembled WGS sequence"/>
</dbReference>
<feature type="domain" description="Laminin EGF-like" evidence="12">
    <location>
        <begin position="849"/>
        <end position="905"/>
    </location>
</feature>
<dbReference type="SUPFAM" id="SSF57196">
    <property type="entry name" value="EGF/Laminin"/>
    <property type="match status" value="7"/>
</dbReference>
<dbReference type="PANTHER" id="PTHR10574">
    <property type="entry name" value="NETRIN/LAMININ-RELATED"/>
    <property type="match status" value="1"/>
</dbReference>
<feature type="domain" description="Laminin N-terminal" evidence="14">
    <location>
        <begin position="6"/>
        <end position="251"/>
    </location>
</feature>
<dbReference type="Pfam" id="PF24973">
    <property type="entry name" value="EGF_LMN_ATRN"/>
    <property type="match status" value="1"/>
</dbReference>
<accession>A0A7I8VST3</accession>
<comment type="caution">
    <text evidence="10">Lacks conserved residue(s) required for the propagation of feature annotation.</text>
</comment>
<feature type="disulfide bond" evidence="10">
    <location>
        <begin position="707"/>
        <end position="716"/>
    </location>
</feature>
<dbReference type="SMART" id="SM00281">
    <property type="entry name" value="LamB"/>
    <property type="match status" value="1"/>
</dbReference>
<dbReference type="FunFam" id="2.10.25.10:FF:000130">
    <property type="entry name" value="Laminin subunit beta 1"/>
    <property type="match status" value="1"/>
</dbReference>
<evidence type="ECO:0000259" key="14">
    <source>
        <dbReference type="PROSITE" id="PS51117"/>
    </source>
</evidence>
<dbReference type="InterPro" id="IPR056863">
    <property type="entry name" value="LMN_ATRN_NET-like_EGF"/>
</dbReference>
<feature type="disulfide bond" evidence="10">
    <location>
        <begin position="929"/>
        <end position="938"/>
    </location>
</feature>
<keyword evidence="2" id="KW-0964">Secreted</keyword>
<evidence type="ECO:0000256" key="4">
    <source>
        <dbReference type="ARBA" id="ARBA00022729"/>
    </source>
</evidence>
<dbReference type="SMART" id="SM00180">
    <property type="entry name" value="EGF_Lam"/>
    <property type="match status" value="11"/>
</dbReference>
<keyword evidence="9 10" id="KW-0424">Laminin EGF-like domain</keyword>
<dbReference type="PRINTS" id="PR00011">
    <property type="entry name" value="EGFLAMININ"/>
</dbReference>
<evidence type="ECO:0000259" key="13">
    <source>
        <dbReference type="PROSITE" id="PS51115"/>
    </source>
</evidence>
<comment type="caution">
    <text evidence="15">The sequence shown here is derived from an EMBL/GenBank/DDBJ whole genome shotgun (WGS) entry which is preliminary data.</text>
</comment>
<keyword evidence="3" id="KW-0272">Extracellular matrix</keyword>
<dbReference type="CDD" id="cd00055">
    <property type="entry name" value="EGF_Lam"/>
    <property type="match status" value="9"/>
</dbReference>
<dbReference type="Gene3D" id="2.60.120.260">
    <property type="entry name" value="Galactose-binding domain-like"/>
    <property type="match status" value="1"/>
</dbReference>
<feature type="domain" description="Laminin IV type A" evidence="13">
    <location>
        <begin position="484"/>
        <end position="655"/>
    </location>
</feature>
<evidence type="ECO:0000256" key="10">
    <source>
        <dbReference type="PROSITE-ProRule" id="PRU00460"/>
    </source>
</evidence>
<protein>
    <submittedName>
        <fullName evidence="15">DgyrCDS7136</fullName>
    </submittedName>
</protein>
<dbReference type="PROSITE" id="PS01248">
    <property type="entry name" value="EGF_LAM_1"/>
    <property type="match status" value="1"/>
</dbReference>
<evidence type="ECO:0000256" key="11">
    <source>
        <dbReference type="SAM" id="Coils"/>
    </source>
</evidence>
<evidence type="ECO:0000256" key="5">
    <source>
        <dbReference type="ARBA" id="ARBA00022737"/>
    </source>
</evidence>
<dbReference type="EMBL" id="CAJFCJ010000008">
    <property type="protein sequence ID" value="CAD5118427.1"/>
    <property type="molecule type" value="Genomic_DNA"/>
</dbReference>
<name>A0A7I8VST3_9ANNE</name>
<evidence type="ECO:0000256" key="2">
    <source>
        <dbReference type="ARBA" id="ARBA00022525"/>
    </source>
</evidence>
<feature type="domain" description="Laminin EGF-like" evidence="12">
    <location>
        <begin position="797"/>
        <end position="848"/>
    </location>
</feature>
<evidence type="ECO:0000256" key="1">
    <source>
        <dbReference type="ARBA" id="ARBA00004302"/>
    </source>
</evidence>